<evidence type="ECO:0000313" key="2">
    <source>
        <dbReference type="EMBL" id="NML32717.1"/>
    </source>
</evidence>
<evidence type="ECO:0000256" key="1">
    <source>
        <dbReference type="SAM" id="SignalP"/>
    </source>
</evidence>
<evidence type="ECO:0000313" key="3">
    <source>
        <dbReference type="Proteomes" id="UP000583127"/>
    </source>
</evidence>
<sequence length="201" mass="21270">MKTVLYASRRGLIRLLWSLLAISASVATVHAQSILAPTAATPEHRNPLVLAAGNVGVRQCLPALNSLSEFGVRDARNSDVLLDWDHRRPNGAAVFSLLGLEARTAGNGVMSIVAVPEADGSCSASAERISVEPKSCKAVAEAELRGFQATQLLPHMTVYAKQQEPGSTISLVETSGSCLMIRRFVKYSAGWTAAGAIDTAK</sequence>
<gene>
    <name evidence="2" type="ORF">HHL14_17965</name>
</gene>
<keyword evidence="1" id="KW-0732">Signal</keyword>
<feature type="signal peptide" evidence="1">
    <location>
        <begin position="1"/>
        <end position="31"/>
    </location>
</feature>
<name>A0A7X9X740_9BURK</name>
<dbReference type="RefSeq" id="WP_169498966.1">
    <property type="nucleotide sequence ID" value="NZ_JABBFZ010000010.1"/>
</dbReference>
<dbReference type="EMBL" id="JABBFZ010000010">
    <property type="protein sequence ID" value="NML32717.1"/>
    <property type="molecule type" value="Genomic_DNA"/>
</dbReference>
<keyword evidence="3" id="KW-1185">Reference proteome</keyword>
<feature type="chain" id="PRO_5030961726" evidence="1">
    <location>
        <begin position="32"/>
        <end position="201"/>
    </location>
</feature>
<proteinExistence type="predicted"/>
<comment type="caution">
    <text evidence="2">The sequence shown here is derived from an EMBL/GenBank/DDBJ whole genome shotgun (WGS) entry which is preliminary data.</text>
</comment>
<protein>
    <submittedName>
        <fullName evidence="2">Uncharacterized protein</fullName>
    </submittedName>
</protein>
<organism evidence="2 3">
    <name type="scientific">Paraburkholderia antibiotica</name>
    <dbReference type="NCBI Taxonomy" id="2728839"/>
    <lineage>
        <taxon>Bacteria</taxon>
        <taxon>Pseudomonadati</taxon>
        <taxon>Pseudomonadota</taxon>
        <taxon>Betaproteobacteria</taxon>
        <taxon>Burkholderiales</taxon>
        <taxon>Burkholderiaceae</taxon>
        <taxon>Paraburkholderia</taxon>
    </lineage>
</organism>
<dbReference type="Proteomes" id="UP000583127">
    <property type="component" value="Unassembled WGS sequence"/>
</dbReference>
<accession>A0A7X9X740</accession>
<reference evidence="2 3" key="1">
    <citation type="submission" date="2020-04" db="EMBL/GenBank/DDBJ databases">
        <title>Paraburkholderia sp. G-4-1-8 isolated from soil.</title>
        <authorList>
            <person name="Dahal R.H."/>
        </authorList>
    </citation>
    <scope>NUCLEOTIDE SEQUENCE [LARGE SCALE GENOMIC DNA]</scope>
    <source>
        <strain evidence="2 3">G-4-1-8</strain>
    </source>
</reference>
<dbReference type="AlphaFoldDB" id="A0A7X9X740"/>